<sequence length="67" mass="7286">MWYGVGHVAGILATLVAYLATPFAVIAASIDLSTQQGLRRALPPLYMLAFQAAPTLIVIWFASLFNY</sequence>
<comment type="caution">
    <text evidence="2">The sequence shown here is derived from an EMBL/GenBank/DDBJ whole genome shotgun (WGS) entry which is preliminary data.</text>
</comment>
<feature type="transmembrane region" description="Helical" evidence="1">
    <location>
        <begin position="45"/>
        <end position="65"/>
    </location>
</feature>
<evidence type="ECO:0000313" key="2">
    <source>
        <dbReference type="EMBL" id="MFC7614114.1"/>
    </source>
</evidence>
<evidence type="ECO:0000313" key="3">
    <source>
        <dbReference type="Proteomes" id="UP001596512"/>
    </source>
</evidence>
<keyword evidence="1" id="KW-1133">Transmembrane helix</keyword>
<keyword evidence="1" id="KW-0472">Membrane</keyword>
<accession>A0ABW2TLS4</accession>
<feature type="transmembrane region" description="Helical" evidence="1">
    <location>
        <begin position="6"/>
        <end position="33"/>
    </location>
</feature>
<keyword evidence="1" id="KW-0812">Transmembrane</keyword>
<organism evidence="2 3">
    <name type="scientific">Actinokineospora soli</name>
    <dbReference type="NCBI Taxonomy" id="1048753"/>
    <lineage>
        <taxon>Bacteria</taxon>
        <taxon>Bacillati</taxon>
        <taxon>Actinomycetota</taxon>
        <taxon>Actinomycetes</taxon>
        <taxon>Pseudonocardiales</taxon>
        <taxon>Pseudonocardiaceae</taxon>
        <taxon>Actinokineospora</taxon>
    </lineage>
</organism>
<gene>
    <name evidence="2" type="ORF">ACFQV2_11705</name>
</gene>
<dbReference type="Proteomes" id="UP001596512">
    <property type="component" value="Unassembled WGS sequence"/>
</dbReference>
<name>A0ABW2TLS4_9PSEU</name>
<proteinExistence type="predicted"/>
<keyword evidence="3" id="KW-1185">Reference proteome</keyword>
<reference evidence="3" key="1">
    <citation type="journal article" date="2019" name="Int. J. Syst. Evol. Microbiol.">
        <title>The Global Catalogue of Microorganisms (GCM) 10K type strain sequencing project: providing services to taxonomists for standard genome sequencing and annotation.</title>
        <authorList>
            <consortium name="The Broad Institute Genomics Platform"/>
            <consortium name="The Broad Institute Genome Sequencing Center for Infectious Disease"/>
            <person name="Wu L."/>
            <person name="Ma J."/>
        </authorList>
    </citation>
    <scope>NUCLEOTIDE SEQUENCE [LARGE SCALE GENOMIC DNA]</scope>
    <source>
        <strain evidence="3">JCM 17695</strain>
    </source>
</reference>
<dbReference type="EMBL" id="JBHTEY010000004">
    <property type="protein sequence ID" value="MFC7614114.1"/>
    <property type="molecule type" value="Genomic_DNA"/>
</dbReference>
<protein>
    <submittedName>
        <fullName evidence="2">Uncharacterized protein</fullName>
    </submittedName>
</protein>
<evidence type="ECO:0000256" key="1">
    <source>
        <dbReference type="SAM" id="Phobius"/>
    </source>
</evidence>